<reference evidence="6" key="1">
    <citation type="submission" date="2015-08" db="EMBL/GenBank/DDBJ databases">
        <authorList>
            <person name="Varghese N."/>
        </authorList>
    </citation>
    <scope>NUCLEOTIDE SEQUENCE [LARGE SCALE GENOMIC DNA]</scope>
    <source>
        <strain evidence="6">JCM 18476</strain>
    </source>
</reference>
<gene>
    <name evidence="5" type="ORF">Ga0061065_10282</name>
</gene>
<evidence type="ECO:0000256" key="2">
    <source>
        <dbReference type="SAM" id="SignalP"/>
    </source>
</evidence>
<sequence>MKFRVFAAVLLFFSGSLSWAQDLINLSEGDTSILKTEQDIGSVFITDPAIADYQVIDEHKIIVFGRGVGKATIVLFNDDGDTLLQKQLVVNRSMVHIQQNIEMRYPNAEVEIYNLGDKVVLSGIVATEEERDGIYILVGELLGKESENQDVEWKVGGQSLSMDFMRKRTFSGVVNNIEVATTKQINVKISVAEVSHSLMENFGIEFGTNGAGIFSSPLGNFDSSSIMRAITAINDDEVGQILAEPNLSVISGETASFLVGGELPISTVLNDEVQITYKEFGIRLEMMAKVMRDDKIRVSLQPEVSSIDTQYGDSTFNIPAFKTRRARTTVELGDGQSFVLGGLLNNEERELLRKIPYIGDIPILGSLFRYTETERNKTELLIIATVNLVKPIQSEDIQLPTFQRTTNLERFFVLPEDSFFQSMKTENKHISEGILAEGGFKQ</sequence>
<dbReference type="RefSeq" id="WP_055461719.1">
    <property type="nucleotide sequence ID" value="NZ_CYHG01000002.1"/>
</dbReference>
<dbReference type="PANTHER" id="PTHR30332">
    <property type="entry name" value="PROBABLE GENERAL SECRETION PATHWAY PROTEIN D"/>
    <property type="match status" value="1"/>
</dbReference>
<dbReference type="STRING" id="1137284.GCA_001418205_00587"/>
<dbReference type="Pfam" id="PF13629">
    <property type="entry name" value="T2SS-T3SS_pil_N"/>
    <property type="match status" value="1"/>
</dbReference>
<feature type="domain" description="Pilus formation protein N-terminal" evidence="4">
    <location>
        <begin position="23"/>
        <end position="90"/>
    </location>
</feature>
<dbReference type="GO" id="GO:0009306">
    <property type="term" value="P:protein secretion"/>
    <property type="evidence" value="ECO:0007669"/>
    <property type="project" value="InterPro"/>
</dbReference>
<protein>
    <submittedName>
        <fullName evidence="5">Flp pilus assembly protein, secretin CpaC</fullName>
    </submittedName>
</protein>
<dbReference type="InterPro" id="IPR032789">
    <property type="entry name" value="T2SS-T3SS_pil_N"/>
</dbReference>
<keyword evidence="6" id="KW-1185">Reference proteome</keyword>
<dbReference type="AlphaFoldDB" id="A0A0K6II13"/>
<dbReference type="EMBL" id="CYHG01000002">
    <property type="protein sequence ID" value="CUB02745.1"/>
    <property type="molecule type" value="Genomic_DNA"/>
</dbReference>
<organism evidence="5 6">
    <name type="scientific">Marinomonas fungiae</name>
    <dbReference type="NCBI Taxonomy" id="1137284"/>
    <lineage>
        <taxon>Bacteria</taxon>
        <taxon>Pseudomonadati</taxon>
        <taxon>Pseudomonadota</taxon>
        <taxon>Gammaproteobacteria</taxon>
        <taxon>Oceanospirillales</taxon>
        <taxon>Oceanospirillaceae</taxon>
        <taxon>Marinomonas</taxon>
    </lineage>
</organism>
<dbReference type="InterPro" id="IPR001775">
    <property type="entry name" value="GspD/PilQ"/>
</dbReference>
<accession>A0A0K6II13</accession>
<feature type="domain" description="Type II/III secretion system secretin-like" evidence="3">
    <location>
        <begin position="234"/>
        <end position="389"/>
    </location>
</feature>
<dbReference type="GO" id="GO:0015627">
    <property type="term" value="C:type II protein secretion system complex"/>
    <property type="evidence" value="ECO:0007669"/>
    <property type="project" value="TreeGrafter"/>
</dbReference>
<comment type="similarity">
    <text evidence="1">Belongs to the bacterial secretin family.</text>
</comment>
<feature type="signal peptide" evidence="2">
    <location>
        <begin position="1"/>
        <end position="20"/>
    </location>
</feature>
<keyword evidence="2" id="KW-0732">Signal</keyword>
<evidence type="ECO:0000259" key="3">
    <source>
        <dbReference type="Pfam" id="PF00263"/>
    </source>
</evidence>
<name>A0A0K6II13_9GAMM</name>
<evidence type="ECO:0000313" key="5">
    <source>
        <dbReference type="EMBL" id="CUB02745.1"/>
    </source>
</evidence>
<proteinExistence type="inferred from homology"/>
<dbReference type="PRINTS" id="PR00811">
    <property type="entry name" value="BCTERIALGSPD"/>
</dbReference>
<dbReference type="Pfam" id="PF00263">
    <property type="entry name" value="Secretin"/>
    <property type="match status" value="1"/>
</dbReference>
<feature type="chain" id="PRO_5005505528" evidence="2">
    <location>
        <begin position="21"/>
        <end position="442"/>
    </location>
</feature>
<dbReference type="Proteomes" id="UP000182769">
    <property type="component" value="Unassembled WGS sequence"/>
</dbReference>
<dbReference type="OrthoDB" id="9775455at2"/>
<evidence type="ECO:0000259" key="4">
    <source>
        <dbReference type="Pfam" id="PF13629"/>
    </source>
</evidence>
<evidence type="ECO:0000313" key="6">
    <source>
        <dbReference type="Proteomes" id="UP000182769"/>
    </source>
</evidence>
<evidence type="ECO:0000256" key="1">
    <source>
        <dbReference type="RuleBase" id="RU004003"/>
    </source>
</evidence>
<dbReference type="PANTHER" id="PTHR30332:SF17">
    <property type="entry name" value="TYPE IV PILIATION SYSTEM PROTEIN DR_0774-RELATED"/>
    <property type="match status" value="1"/>
</dbReference>
<dbReference type="InterPro" id="IPR004846">
    <property type="entry name" value="T2SS/T3SS_dom"/>
</dbReference>
<dbReference type="InterPro" id="IPR050810">
    <property type="entry name" value="Bact_Secretion_Sys_Channel"/>
</dbReference>